<evidence type="ECO:0000256" key="1">
    <source>
        <dbReference type="ARBA" id="ARBA00022614"/>
    </source>
</evidence>
<evidence type="ECO:0000256" key="2">
    <source>
        <dbReference type="ARBA" id="ARBA00022737"/>
    </source>
</evidence>
<dbReference type="EMBL" id="BART01028862">
    <property type="protein sequence ID" value="GAG94206.1"/>
    <property type="molecule type" value="Genomic_DNA"/>
</dbReference>
<dbReference type="PANTHER" id="PTHR46652">
    <property type="entry name" value="LEUCINE-RICH REPEAT AND IQ DOMAIN-CONTAINING PROTEIN 1-RELATED"/>
    <property type="match status" value="1"/>
</dbReference>
<name>X1DCP4_9ZZZZ</name>
<dbReference type="PANTHER" id="PTHR46652:SF3">
    <property type="entry name" value="LEUCINE-RICH REPEAT-CONTAINING PROTEIN 9"/>
    <property type="match status" value="1"/>
</dbReference>
<sequence length="70" mass="8203">MISEIKGLESLRELRILNLRVNHITKLAGLENLSKLDTILLNYNQITDFESLEHLKDLYITDTYSQKRVD</sequence>
<keyword evidence="1" id="KW-0433">Leucine-rich repeat</keyword>
<comment type="caution">
    <text evidence="3">The sequence shown here is derived from an EMBL/GenBank/DDBJ whole genome shotgun (WGS) entry which is preliminary data.</text>
</comment>
<gene>
    <name evidence="3" type="ORF">S01H4_50786</name>
</gene>
<proteinExistence type="predicted"/>
<keyword evidence="2" id="KW-0677">Repeat</keyword>
<accession>X1DCP4</accession>
<dbReference type="PROSITE" id="PS51450">
    <property type="entry name" value="LRR"/>
    <property type="match status" value="2"/>
</dbReference>
<reference evidence="3" key="1">
    <citation type="journal article" date="2014" name="Front. Microbiol.">
        <title>High frequency of phylogenetically diverse reductive dehalogenase-homologous genes in deep subseafloor sedimentary metagenomes.</title>
        <authorList>
            <person name="Kawai M."/>
            <person name="Futagami T."/>
            <person name="Toyoda A."/>
            <person name="Takaki Y."/>
            <person name="Nishi S."/>
            <person name="Hori S."/>
            <person name="Arai W."/>
            <person name="Tsubouchi T."/>
            <person name="Morono Y."/>
            <person name="Uchiyama I."/>
            <person name="Ito T."/>
            <person name="Fujiyama A."/>
            <person name="Inagaki F."/>
            <person name="Takami H."/>
        </authorList>
    </citation>
    <scope>NUCLEOTIDE SEQUENCE</scope>
    <source>
        <strain evidence="3">Expedition CK06-06</strain>
    </source>
</reference>
<dbReference type="InterPro" id="IPR032675">
    <property type="entry name" value="LRR_dom_sf"/>
</dbReference>
<dbReference type="InterPro" id="IPR001611">
    <property type="entry name" value="Leu-rich_rpt"/>
</dbReference>
<protein>
    <recommendedName>
        <fullName evidence="4">Leucine-rich repeat domain-containing protein</fullName>
    </recommendedName>
</protein>
<dbReference type="InterPro" id="IPR025875">
    <property type="entry name" value="Leu-rich_rpt_4"/>
</dbReference>
<evidence type="ECO:0008006" key="4">
    <source>
        <dbReference type="Google" id="ProtNLM"/>
    </source>
</evidence>
<dbReference type="Gene3D" id="3.80.10.10">
    <property type="entry name" value="Ribonuclease Inhibitor"/>
    <property type="match status" value="1"/>
</dbReference>
<dbReference type="Pfam" id="PF12799">
    <property type="entry name" value="LRR_4"/>
    <property type="match status" value="1"/>
</dbReference>
<organism evidence="3">
    <name type="scientific">marine sediment metagenome</name>
    <dbReference type="NCBI Taxonomy" id="412755"/>
    <lineage>
        <taxon>unclassified sequences</taxon>
        <taxon>metagenomes</taxon>
        <taxon>ecological metagenomes</taxon>
    </lineage>
</organism>
<evidence type="ECO:0000313" key="3">
    <source>
        <dbReference type="EMBL" id="GAG94206.1"/>
    </source>
</evidence>
<dbReference type="AlphaFoldDB" id="X1DCP4"/>
<dbReference type="InterPro" id="IPR050836">
    <property type="entry name" value="SDS22/Internalin_LRR"/>
</dbReference>
<dbReference type="SUPFAM" id="SSF52058">
    <property type="entry name" value="L domain-like"/>
    <property type="match status" value="1"/>
</dbReference>